<evidence type="ECO:0000256" key="4">
    <source>
        <dbReference type="SAM" id="SignalP"/>
    </source>
</evidence>
<evidence type="ECO:0000313" key="5">
    <source>
        <dbReference type="EMBL" id="KCZ95608.1"/>
    </source>
</evidence>
<dbReference type="CDD" id="cd06413">
    <property type="entry name" value="GH25_muramidase_1"/>
    <property type="match status" value="1"/>
</dbReference>
<dbReference type="Proteomes" id="UP000025061">
    <property type="component" value="Unassembled WGS sequence"/>
</dbReference>
<keyword evidence="6" id="KW-1185">Reference proteome</keyword>
<feature type="signal peptide" evidence="4">
    <location>
        <begin position="1"/>
        <end position="25"/>
    </location>
</feature>
<keyword evidence="2 5" id="KW-0378">Hydrolase</keyword>
<evidence type="ECO:0000256" key="2">
    <source>
        <dbReference type="ARBA" id="ARBA00022801"/>
    </source>
</evidence>
<evidence type="ECO:0000256" key="3">
    <source>
        <dbReference type="ARBA" id="ARBA00023295"/>
    </source>
</evidence>
<dbReference type="AlphaFoldDB" id="A0A059FYU3"/>
<dbReference type="InterPro" id="IPR018077">
    <property type="entry name" value="Glyco_hydro_fam25_subgr"/>
</dbReference>
<organism evidence="5 6">
    <name type="scientific">Hyphomonas hirschiana VP5</name>
    <dbReference type="NCBI Taxonomy" id="1280951"/>
    <lineage>
        <taxon>Bacteria</taxon>
        <taxon>Pseudomonadati</taxon>
        <taxon>Pseudomonadota</taxon>
        <taxon>Alphaproteobacteria</taxon>
        <taxon>Hyphomonadales</taxon>
        <taxon>Hyphomonadaceae</taxon>
        <taxon>Hyphomonas</taxon>
    </lineage>
</organism>
<dbReference type="GO" id="GO:0016052">
    <property type="term" value="P:carbohydrate catabolic process"/>
    <property type="evidence" value="ECO:0007669"/>
    <property type="project" value="TreeGrafter"/>
</dbReference>
<dbReference type="Gene3D" id="3.20.20.80">
    <property type="entry name" value="Glycosidases"/>
    <property type="match status" value="1"/>
</dbReference>
<dbReference type="GO" id="GO:0003796">
    <property type="term" value="F:lysozyme activity"/>
    <property type="evidence" value="ECO:0007669"/>
    <property type="project" value="InterPro"/>
</dbReference>
<protein>
    <submittedName>
        <fullName evidence="5">Glycosyl hydrolase family protein</fullName>
    </submittedName>
</protein>
<evidence type="ECO:0000256" key="1">
    <source>
        <dbReference type="ARBA" id="ARBA00010646"/>
    </source>
</evidence>
<dbReference type="PANTHER" id="PTHR34135:SF2">
    <property type="entry name" value="LYSOZYME"/>
    <property type="match status" value="1"/>
</dbReference>
<dbReference type="InterPro" id="IPR017853">
    <property type="entry name" value="GH"/>
</dbReference>
<reference evidence="5 6" key="1">
    <citation type="submission" date="2013-04" db="EMBL/GenBank/DDBJ databases">
        <title>Hyphomonas hirschiana VP5 Genome Sequencing.</title>
        <authorList>
            <person name="Lai Q."/>
            <person name="Shao Z."/>
        </authorList>
    </citation>
    <scope>NUCLEOTIDE SEQUENCE [LARGE SCALE GENOMIC DNA]</scope>
    <source>
        <strain evidence="5 6">VP5</strain>
    </source>
</reference>
<accession>A0A059FYU3</accession>
<dbReference type="GO" id="GO:0016998">
    <property type="term" value="P:cell wall macromolecule catabolic process"/>
    <property type="evidence" value="ECO:0007669"/>
    <property type="project" value="InterPro"/>
</dbReference>
<comment type="similarity">
    <text evidence="1">Belongs to the glycosyl hydrolase 25 family.</text>
</comment>
<dbReference type="SMART" id="SM00641">
    <property type="entry name" value="Glyco_25"/>
    <property type="match status" value="1"/>
</dbReference>
<dbReference type="Pfam" id="PF01183">
    <property type="entry name" value="Glyco_hydro_25"/>
    <property type="match status" value="1"/>
</dbReference>
<gene>
    <name evidence="5" type="ORF">HHI_05610</name>
</gene>
<dbReference type="GO" id="GO:0009253">
    <property type="term" value="P:peptidoglycan catabolic process"/>
    <property type="evidence" value="ECO:0007669"/>
    <property type="project" value="InterPro"/>
</dbReference>
<sequence length="224" mass="24806">MKVRVRRLFMLTTLVLLASCGPSSAPVEDVDTFSFAPGAEGLDLSHHNGAVDWPRLSTAGLSFVYLKATEGEGHVDTRFQENWLGAWRHHWQAGAYHFYLLCQDGRRQADNFIRQVEVRSGALPPAVDLEHAHNCAPQNSRGETLADLKVFLAALEAEYGAVPVIYTTPAFHAEWLAGEGFDAHPLWVRSLEGPPRLPYAIWQYSMKGRVPGVTGNVDLNRAAE</sequence>
<keyword evidence="4" id="KW-0732">Signal</keyword>
<dbReference type="SUPFAM" id="SSF51445">
    <property type="entry name" value="(Trans)glycosidases"/>
    <property type="match status" value="1"/>
</dbReference>
<dbReference type="PROSITE" id="PS51904">
    <property type="entry name" value="GLYCOSYL_HYDROL_F25_2"/>
    <property type="match status" value="1"/>
</dbReference>
<dbReference type="OrthoDB" id="9798192at2"/>
<dbReference type="PATRIC" id="fig|1280951.3.peg.1134"/>
<evidence type="ECO:0000313" key="6">
    <source>
        <dbReference type="Proteomes" id="UP000025061"/>
    </source>
</evidence>
<comment type="caution">
    <text evidence="5">The sequence shown here is derived from an EMBL/GenBank/DDBJ whole genome shotgun (WGS) entry which is preliminary data.</text>
</comment>
<dbReference type="InterPro" id="IPR002053">
    <property type="entry name" value="Glyco_hydro_25"/>
</dbReference>
<name>A0A059FYU3_9PROT</name>
<feature type="chain" id="PRO_5001573481" evidence="4">
    <location>
        <begin position="26"/>
        <end position="224"/>
    </location>
</feature>
<dbReference type="PROSITE" id="PS51257">
    <property type="entry name" value="PROKAR_LIPOPROTEIN"/>
    <property type="match status" value="1"/>
</dbReference>
<dbReference type="PANTHER" id="PTHR34135">
    <property type="entry name" value="LYSOZYME"/>
    <property type="match status" value="1"/>
</dbReference>
<keyword evidence="3" id="KW-0326">Glycosidase</keyword>
<proteinExistence type="inferred from homology"/>
<dbReference type="EMBL" id="ARYI01000003">
    <property type="protein sequence ID" value="KCZ95608.1"/>
    <property type="molecule type" value="Genomic_DNA"/>
</dbReference>